<evidence type="ECO:0000313" key="3">
    <source>
        <dbReference type="Proteomes" id="UP001164693"/>
    </source>
</evidence>
<name>A0ABY7JVG1_9ACTN</name>
<dbReference type="RefSeq" id="WP_269441850.1">
    <property type="nucleotide sequence ID" value="NZ_CP097463.1"/>
</dbReference>
<dbReference type="PANTHER" id="PTHR37507:SF2">
    <property type="entry name" value="SPORULATION PROTEIN YDCC"/>
    <property type="match status" value="1"/>
</dbReference>
<dbReference type="SUPFAM" id="SSF89392">
    <property type="entry name" value="Prokaryotic lipoproteins and lipoprotein localization factors"/>
    <property type="match status" value="1"/>
</dbReference>
<dbReference type="InterPro" id="IPR029046">
    <property type="entry name" value="LolA/LolB/LppX"/>
</dbReference>
<evidence type="ECO:0000256" key="1">
    <source>
        <dbReference type="SAM" id="Phobius"/>
    </source>
</evidence>
<reference evidence="2" key="1">
    <citation type="submission" date="2022-05" db="EMBL/GenBank/DDBJ databases">
        <title>Jatrophihabitans sp. SB3-54 whole genome sequence.</title>
        <authorList>
            <person name="Suh M.K."/>
            <person name="Eom M.K."/>
            <person name="Kim J.S."/>
            <person name="Kim H.S."/>
            <person name="Do H.E."/>
            <person name="Shin Y.K."/>
            <person name="Lee J.-S."/>
        </authorList>
    </citation>
    <scope>NUCLEOTIDE SEQUENCE</scope>
    <source>
        <strain evidence="2">SB3-54</strain>
    </source>
</reference>
<gene>
    <name evidence="2" type="ORF">M6B22_12380</name>
</gene>
<sequence>MTIASFARRHPALRWVVPTTILAIAATSTVAVFSLSRSDDRLPEATADSLVRGIEAARDTGFSGTVLAQTSLDLPVSAAASGSGSPTLLEAGSHTMRYWYGGAQRQRVALLAATSETDVFHSGRDVWQWDSQTRVATHSLLAPAATAAIGAPISPAPLTLATLTPQQLTERTLAAIDEQTEIISRLGPQIADRPTYELILRPADDAQTRIGAVHIDVDAARNVPLGVQVYARGLLQPSIDVAFTSVTYKMPAADYFAFTPPAGATVLRGPQQQIVAAAPGAAVAQAAIGDTGWAAITEYRAVGGPSAVVPRDMQSTMSTVSGDWGSGALLDTPLLCLLVTADGRVLAGSVEPAVLYAAAAHS</sequence>
<evidence type="ECO:0000313" key="2">
    <source>
        <dbReference type="EMBL" id="WAX55342.1"/>
    </source>
</evidence>
<dbReference type="EMBL" id="CP097463">
    <property type="protein sequence ID" value="WAX55342.1"/>
    <property type="molecule type" value="Genomic_DNA"/>
</dbReference>
<keyword evidence="3" id="KW-1185">Reference proteome</keyword>
<keyword evidence="1" id="KW-0812">Transmembrane</keyword>
<dbReference type="PANTHER" id="PTHR37507">
    <property type="entry name" value="SPORULATION PROTEIN YDCC"/>
    <property type="match status" value="1"/>
</dbReference>
<evidence type="ECO:0008006" key="4">
    <source>
        <dbReference type="Google" id="ProtNLM"/>
    </source>
</evidence>
<dbReference type="Gene3D" id="2.50.20.10">
    <property type="entry name" value="Lipoprotein localisation LolA/LolB/LppX"/>
    <property type="match status" value="1"/>
</dbReference>
<keyword evidence="1" id="KW-1133">Transmembrane helix</keyword>
<feature type="transmembrane region" description="Helical" evidence="1">
    <location>
        <begin position="12"/>
        <end position="35"/>
    </location>
</feature>
<proteinExistence type="predicted"/>
<organism evidence="2 3">
    <name type="scientific">Jatrophihabitans cynanchi</name>
    <dbReference type="NCBI Taxonomy" id="2944128"/>
    <lineage>
        <taxon>Bacteria</taxon>
        <taxon>Bacillati</taxon>
        <taxon>Actinomycetota</taxon>
        <taxon>Actinomycetes</taxon>
        <taxon>Jatrophihabitantales</taxon>
        <taxon>Jatrophihabitantaceae</taxon>
        <taxon>Jatrophihabitans</taxon>
    </lineage>
</organism>
<accession>A0ABY7JVG1</accession>
<dbReference type="Proteomes" id="UP001164693">
    <property type="component" value="Chromosome"/>
</dbReference>
<protein>
    <recommendedName>
        <fullName evidence="4">Outer membrane lipoprotein-sorting protein</fullName>
    </recommendedName>
</protein>
<dbReference type="InterPro" id="IPR052944">
    <property type="entry name" value="Sporulation_related"/>
</dbReference>
<keyword evidence="1" id="KW-0472">Membrane</keyword>